<protein>
    <recommendedName>
        <fullName evidence="2">F-box domain-containing protein</fullName>
    </recommendedName>
</protein>
<dbReference type="SMART" id="SM00256">
    <property type="entry name" value="FBOX"/>
    <property type="match status" value="1"/>
</dbReference>
<dbReference type="Proteomes" id="UP001328107">
    <property type="component" value="Unassembled WGS sequence"/>
</dbReference>
<dbReference type="EMBL" id="BTRK01000004">
    <property type="protein sequence ID" value="GMR50656.1"/>
    <property type="molecule type" value="Genomic_DNA"/>
</dbReference>
<organism evidence="3 4">
    <name type="scientific">Pristionchus mayeri</name>
    <dbReference type="NCBI Taxonomy" id="1317129"/>
    <lineage>
        <taxon>Eukaryota</taxon>
        <taxon>Metazoa</taxon>
        <taxon>Ecdysozoa</taxon>
        <taxon>Nematoda</taxon>
        <taxon>Chromadorea</taxon>
        <taxon>Rhabditida</taxon>
        <taxon>Rhabditina</taxon>
        <taxon>Diplogasteromorpha</taxon>
        <taxon>Diplogasteroidea</taxon>
        <taxon>Neodiplogasteridae</taxon>
        <taxon>Pristionchus</taxon>
    </lineage>
</organism>
<evidence type="ECO:0000259" key="2">
    <source>
        <dbReference type="SMART" id="SM00256"/>
    </source>
</evidence>
<keyword evidence="4" id="KW-1185">Reference proteome</keyword>
<proteinExistence type="predicted"/>
<feature type="domain" description="F-box" evidence="2">
    <location>
        <begin position="67"/>
        <end position="106"/>
    </location>
</feature>
<name>A0AAN5I4P6_9BILA</name>
<feature type="non-terminal residue" evidence="3">
    <location>
        <position position="112"/>
    </location>
</feature>
<evidence type="ECO:0000256" key="1">
    <source>
        <dbReference type="SAM" id="MobiDB-lite"/>
    </source>
</evidence>
<reference evidence="4" key="1">
    <citation type="submission" date="2022-10" db="EMBL/GenBank/DDBJ databases">
        <title>Genome assembly of Pristionchus species.</title>
        <authorList>
            <person name="Yoshida K."/>
            <person name="Sommer R.J."/>
        </authorList>
    </citation>
    <scope>NUCLEOTIDE SEQUENCE [LARGE SCALE GENOMIC DNA]</scope>
    <source>
        <strain evidence="4">RS5460</strain>
    </source>
</reference>
<feature type="region of interest" description="Disordered" evidence="1">
    <location>
        <begin position="1"/>
        <end position="45"/>
    </location>
</feature>
<dbReference type="InterPro" id="IPR036047">
    <property type="entry name" value="F-box-like_dom_sf"/>
</dbReference>
<dbReference type="Pfam" id="PF00646">
    <property type="entry name" value="F-box"/>
    <property type="match status" value="1"/>
</dbReference>
<feature type="compositionally biased region" description="Acidic residues" evidence="1">
    <location>
        <begin position="21"/>
        <end position="30"/>
    </location>
</feature>
<evidence type="ECO:0000313" key="3">
    <source>
        <dbReference type="EMBL" id="GMR50656.1"/>
    </source>
</evidence>
<gene>
    <name evidence="3" type="ORF">PMAYCL1PPCAC_20851</name>
</gene>
<dbReference type="InterPro" id="IPR001810">
    <property type="entry name" value="F-box_dom"/>
</dbReference>
<feature type="non-terminal residue" evidence="3">
    <location>
        <position position="1"/>
    </location>
</feature>
<accession>A0AAN5I4P6</accession>
<sequence length="112" mass="12705">NTLFDSIFPDTAQVNRRAEQDDLTPDPCDDNSEKTADQNGESKQQLQKNIGTLAEIIEKLQFPFLGLPNKLLTNILSLLPPKDRLKARVSKRLSEIEAESKFQVKELRIVEV</sequence>
<dbReference type="AlphaFoldDB" id="A0AAN5I4P6"/>
<dbReference type="CDD" id="cd09917">
    <property type="entry name" value="F-box_SF"/>
    <property type="match status" value="1"/>
</dbReference>
<comment type="caution">
    <text evidence="3">The sequence shown here is derived from an EMBL/GenBank/DDBJ whole genome shotgun (WGS) entry which is preliminary data.</text>
</comment>
<dbReference type="SUPFAM" id="SSF81383">
    <property type="entry name" value="F-box domain"/>
    <property type="match status" value="1"/>
</dbReference>
<evidence type="ECO:0000313" key="4">
    <source>
        <dbReference type="Proteomes" id="UP001328107"/>
    </source>
</evidence>